<dbReference type="PANTHER" id="PTHR30055:SF234">
    <property type="entry name" value="HTH-TYPE TRANSCRIPTIONAL REGULATOR BETI"/>
    <property type="match status" value="1"/>
</dbReference>
<reference evidence="6 7" key="1">
    <citation type="submission" date="2024-06" db="EMBL/GenBank/DDBJ databases">
        <title>The Natural Products Discovery Center: Release of the First 8490 Sequenced Strains for Exploring Actinobacteria Biosynthetic Diversity.</title>
        <authorList>
            <person name="Kalkreuter E."/>
            <person name="Kautsar S.A."/>
            <person name="Yang D."/>
            <person name="Bader C.D."/>
            <person name="Teijaro C.N."/>
            <person name="Fluegel L."/>
            <person name="Davis C.M."/>
            <person name="Simpson J.R."/>
            <person name="Lauterbach L."/>
            <person name="Steele A.D."/>
            <person name="Gui C."/>
            <person name="Meng S."/>
            <person name="Li G."/>
            <person name="Viehrig K."/>
            <person name="Ye F."/>
            <person name="Su P."/>
            <person name="Kiefer A.F."/>
            <person name="Nichols A."/>
            <person name="Cepeda A.J."/>
            <person name="Yan W."/>
            <person name="Fan B."/>
            <person name="Jiang Y."/>
            <person name="Adhikari A."/>
            <person name="Zheng C.-J."/>
            <person name="Schuster L."/>
            <person name="Cowan T.M."/>
            <person name="Smanski M.J."/>
            <person name="Chevrette M.G."/>
            <person name="De Carvalho L.P.S."/>
            <person name="Shen B."/>
        </authorList>
    </citation>
    <scope>NUCLEOTIDE SEQUENCE [LARGE SCALE GENOMIC DNA]</scope>
    <source>
        <strain evidence="6 7">NPDC019708</strain>
    </source>
</reference>
<dbReference type="InterPro" id="IPR050109">
    <property type="entry name" value="HTH-type_TetR-like_transc_reg"/>
</dbReference>
<evidence type="ECO:0000256" key="4">
    <source>
        <dbReference type="PROSITE-ProRule" id="PRU00335"/>
    </source>
</evidence>
<sequence>MPSTGARNIAQGSARELLRTTILDAMRDLLVQRDWSKITLTDVAAGAGVSRQTLYNEFGSRGGLAEAYAVRLADHLVDHVETALAANVGDAQASIRDGLASYFHDSAQDPLVQSLLLGEVKLDLLRLITLDAGTLIAHATERLSTVMQRSWIALTQAQARTFAHALVRLAISYIPTPPPPGHDAPAELGRVFSPYVAAVLAERGLR</sequence>
<dbReference type="Pfam" id="PF18556">
    <property type="entry name" value="TetR_C_35"/>
    <property type="match status" value="1"/>
</dbReference>
<comment type="caution">
    <text evidence="6">The sequence shown here is derived from an EMBL/GenBank/DDBJ whole genome shotgun (WGS) entry which is preliminary data.</text>
</comment>
<keyword evidence="1" id="KW-0805">Transcription regulation</keyword>
<dbReference type="PRINTS" id="PR00455">
    <property type="entry name" value="HTHTETR"/>
</dbReference>
<dbReference type="Pfam" id="PF00440">
    <property type="entry name" value="TetR_N"/>
    <property type="match status" value="1"/>
</dbReference>
<proteinExistence type="predicted"/>
<dbReference type="PANTHER" id="PTHR30055">
    <property type="entry name" value="HTH-TYPE TRANSCRIPTIONAL REGULATOR RUTR"/>
    <property type="match status" value="1"/>
</dbReference>
<evidence type="ECO:0000256" key="3">
    <source>
        <dbReference type="ARBA" id="ARBA00023163"/>
    </source>
</evidence>
<dbReference type="SUPFAM" id="SSF46689">
    <property type="entry name" value="Homeodomain-like"/>
    <property type="match status" value="1"/>
</dbReference>
<dbReference type="EMBL" id="JBEYBF010000025">
    <property type="protein sequence ID" value="MEU1955595.1"/>
    <property type="molecule type" value="Genomic_DNA"/>
</dbReference>
<feature type="DNA-binding region" description="H-T-H motif" evidence="4">
    <location>
        <begin position="39"/>
        <end position="58"/>
    </location>
</feature>
<keyword evidence="3" id="KW-0804">Transcription</keyword>
<dbReference type="InterPro" id="IPR040611">
    <property type="entry name" value="AlkX_C"/>
</dbReference>
<evidence type="ECO:0000256" key="2">
    <source>
        <dbReference type="ARBA" id="ARBA00023125"/>
    </source>
</evidence>
<gene>
    <name evidence="6" type="ORF">ABZ510_27495</name>
</gene>
<evidence type="ECO:0000313" key="7">
    <source>
        <dbReference type="Proteomes" id="UP001550628"/>
    </source>
</evidence>
<dbReference type="PROSITE" id="PS50977">
    <property type="entry name" value="HTH_TETR_2"/>
    <property type="match status" value="1"/>
</dbReference>
<evidence type="ECO:0000256" key="1">
    <source>
        <dbReference type="ARBA" id="ARBA00023015"/>
    </source>
</evidence>
<evidence type="ECO:0000313" key="6">
    <source>
        <dbReference type="EMBL" id="MEU1955595.1"/>
    </source>
</evidence>
<dbReference type="GeneID" id="96245070"/>
<organism evidence="6 7">
    <name type="scientific">Nocardia rhamnosiphila</name>
    <dbReference type="NCBI Taxonomy" id="426716"/>
    <lineage>
        <taxon>Bacteria</taxon>
        <taxon>Bacillati</taxon>
        <taxon>Actinomycetota</taxon>
        <taxon>Actinomycetes</taxon>
        <taxon>Mycobacteriales</taxon>
        <taxon>Nocardiaceae</taxon>
        <taxon>Nocardia</taxon>
    </lineage>
</organism>
<keyword evidence="2 4" id="KW-0238">DNA-binding</keyword>
<dbReference type="RefSeq" id="WP_030523350.1">
    <property type="nucleotide sequence ID" value="NZ_JBEYBD010000015.1"/>
</dbReference>
<dbReference type="InterPro" id="IPR009057">
    <property type="entry name" value="Homeodomain-like_sf"/>
</dbReference>
<name>A0ABV2WXH9_9NOCA</name>
<dbReference type="Gene3D" id="1.10.357.10">
    <property type="entry name" value="Tetracycline Repressor, domain 2"/>
    <property type="match status" value="1"/>
</dbReference>
<dbReference type="Proteomes" id="UP001550628">
    <property type="component" value="Unassembled WGS sequence"/>
</dbReference>
<evidence type="ECO:0000259" key="5">
    <source>
        <dbReference type="PROSITE" id="PS50977"/>
    </source>
</evidence>
<protein>
    <submittedName>
        <fullName evidence="6">TetR family transcriptional regulator</fullName>
    </submittedName>
</protein>
<accession>A0ABV2WXH9</accession>
<feature type="domain" description="HTH tetR-type" evidence="5">
    <location>
        <begin position="16"/>
        <end position="76"/>
    </location>
</feature>
<dbReference type="InterPro" id="IPR001647">
    <property type="entry name" value="HTH_TetR"/>
</dbReference>
<keyword evidence="7" id="KW-1185">Reference proteome</keyword>